<protein>
    <submittedName>
        <fullName evidence="1">Uncharacterized protein</fullName>
    </submittedName>
</protein>
<sequence length="66" mass="6776">MSRRPFLGVMATAGLGLAARPREAAAAFPLVEIAPGVFAHQGAQEDFSAANEGGIANLALILGKER</sequence>
<dbReference type="PROSITE" id="PS51318">
    <property type="entry name" value="TAT"/>
    <property type="match status" value="1"/>
</dbReference>
<name>A0A212S035_9PROT</name>
<gene>
    <name evidence="1" type="ORF">SAMN07250955_11883</name>
</gene>
<dbReference type="AlphaFoldDB" id="A0A212S035"/>
<accession>A0A212S035</accession>
<dbReference type="Proteomes" id="UP000197065">
    <property type="component" value="Unassembled WGS sequence"/>
</dbReference>
<dbReference type="InterPro" id="IPR006311">
    <property type="entry name" value="TAT_signal"/>
</dbReference>
<organism evidence="1 2">
    <name type="scientific">Arboricoccus pini</name>
    <dbReference type="NCBI Taxonomy" id="1963835"/>
    <lineage>
        <taxon>Bacteria</taxon>
        <taxon>Pseudomonadati</taxon>
        <taxon>Pseudomonadota</taxon>
        <taxon>Alphaproteobacteria</taxon>
        <taxon>Geminicoccales</taxon>
        <taxon>Geminicoccaceae</taxon>
        <taxon>Arboricoccus</taxon>
    </lineage>
</organism>
<proteinExistence type="predicted"/>
<reference evidence="1 2" key="1">
    <citation type="submission" date="2017-06" db="EMBL/GenBank/DDBJ databases">
        <authorList>
            <person name="Kim H.J."/>
            <person name="Triplett B.A."/>
        </authorList>
    </citation>
    <scope>NUCLEOTIDE SEQUENCE [LARGE SCALE GENOMIC DNA]</scope>
    <source>
        <strain evidence="1 2">B29T1</strain>
    </source>
</reference>
<evidence type="ECO:0000313" key="2">
    <source>
        <dbReference type="Proteomes" id="UP000197065"/>
    </source>
</evidence>
<keyword evidence="2" id="KW-1185">Reference proteome</keyword>
<feature type="non-terminal residue" evidence="1">
    <location>
        <position position="66"/>
    </location>
</feature>
<dbReference type="EMBL" id="FYEH01000018">
    <property type="protein sequence ID" value="SNB78439.1"/>
    <property type="molecule type" value="Genomic_DNA"/>
</dbReference>
<evidence type="ECO:0000313" key="1">
    <source>
        <dbReference type="EMBL" id="SNB78439.1"/>
    </source>
</evidence>